<dbReference type="Pfam" id="PF12669">
    <property type="entry name" value="FeoB_associated"/>
    <property type="match status" value="1"/>
</dbReference>
<dbReference type="EMBL" id="CP002281">
    <property type="protein sequence ID" value="ADO82099.1"/>
    <property type="molecule type" value="Genomic_DNA"/>
</dbReference>
<dbReference type="Proteomes" id="UP000006875">
    <property type="component" value="Chromosome"/>
</dbReference>
<gene>
    <name evidence="1" type="ordered locus">Ilyop_0310</name>
</gene>
<dbReference type="KEGG" id="ipo:Ilyop_0310"/>
<dbReference type="RefSeq" id="WP_013386769.1">
    <property type="nucleotide sequence ID" value="NC_014632.1"/>
</dbReference>
<proteinExistence type="predicted"/>
<evidence type="ECO:0008006" key="3">
    <source>
        <dbReference type="Google" id="ProtNLM"/>
    </source>
</evidence>
<keyword evidence="2" id="KW-1185">Reference proteome</keyword>
<evidence type="ECO:0000313" key="2">
    <source>
        <dbReference type="Proteomes" id="UP000006875"/>
    </source>
</evidence>
<sequence>MKTIIVIGVVAVIAFFSLRSVIKMLKGENGCGCSKDNNCAMKDHCSSKNKNKK</sequence>
<dbReference type="STRING" id="572544.Ilyop_0310"/>
<accession>E3HAU8</accession>
<organism evidence="1 2">
    <name type="scientific">Ilyobacter polytropus (strain ATCC 51220 / DSM 2926 / LMG 16218 / CuHBu1)</name>
    <dbReference type="NCBI Taxonomy" id="572544"/>
    <lineage>
        <taxon>Bacteria</taxon>
        <taxon>Fusobacteriati</taxon>
        <taxon>Fusobacteriota</taxon>
        <taxon>Fusobacteriia</taxon>
        <taxon>Fusobacteriales</taxon>
        <taxon>Fusobacteriaceae</taxon>
        <taxon>Ilyobacter</taxon>
    </lineage>
</organism>
<evidence type="ECO:0000313" key="1">
    <source>
        <dbReference type="EMBL" id="ADO82099.1"/>
    </source>
</evidence>
<name>E3HAU8_ILYPC</name>
<dbReference type="AlphaFoldDB" id="E3HAU8"/>
<protein>
    <recommendedName>
        <fullName evidence="3">FeoB-associated Cys-rich membrane protein</fullName>
    </recommendedName>
</protein>
<dbReference type="HOGENOM" id="CLU_207810_0_0_0"/>
<reference evidence="1 2" key="1">
    <citation type="journal article" date="2010" name="Stand. Genomic Sci.">
        <title>Complete genome sequence of Ilyobacter polytropus type strain (CuHbu1).</title>
        <authorList>
            <person name="Sikorski J."/>
            <person name="Chertkov O."/>
            <person name="Lapidus A."/>
            <person name="Nolan M."/>
            <person name="Lucas S."/>
            <person name="Del Rio T.G."/>
            <person name="Tice H."/>
            <person name="Cheng J.F."/>
            <person name="Tapia R."/>
            <person name="Han C."/>
            <person name="Goodwin L."/>
            <person name="Pitluck S."/>
            <person name="Liolios K."/>
            <person name="Ivanova N."/>
            <person name="Mavromatis K."/>
            <person name="Mikhailova N."/>
            <person name="Pati A."/>
            <person name="Chen A."/>
            <person name="Palaniappan K."/>
            <person name="Land M."/>
            <person name="Hauser L."/>
            <person name="Chang Y.J."/>
            <person name="Jeffries C.D."/>
            <person name="Brambilla E."/>
            <person name="Yasawong M."/>
            <person name="Rohde M."/>
            <person name="Pukall R."/>
            <person name="Spring S."/>
            <person name="Goker M."/>
            <person name="Woyke T."/>
            <person name="Bristow J."/>
            <person name="Eisen J.A."/>
            <person name="Markowitz V."/>
            <person name="Hugenholtz P."/>
            <person name="Kyrpides N.C."/>
            <person name="Klenk H.P."/>
        </authorList>
    </citation>
    <scope>NUCLEOTIDE SEQUENCE [LARGE SCALE GENOMIC DNA]</scope>
    <source>
        <strain evidence="2">ATCC 51220 / DSM 2926 / LMG 16218 / CuHBu1</strain>
    </source>
</reference>